<accession>A0A4Q7N1B0</accession>
<keyword evidence="9" id="KW-0675">Receptor</keyword>
<keyword evidence="10" id="KW-1185">Reference proteome</keyword>
<dbReference type="Gene3D" id="2.40.170.20">
    <property type="entry name" value="TonB-dependent receptor, beta-barrel domain"/>
    <property type="match status" value="1"/>
</dbReference>
<dbReference type="InterPro" id="IPR039426">
    <property type="entry name" value="TonB-dep_rcpt-like"/>
</dbReference>
<protein>
    <submittedName>
        <fullName evidence="9">TonB-dependent receptor-like protein</fullName>
    </submittedName>
</protein>
<evidence type="ECO:0000256" key="1">
    <source>
        <dbReference type="ARBA" id="ARBA00004571"/>
    </source>
</evidence>
<evidence type="ECO:0000256" key="2">
    <source>
        <dbReference type="ARBA" id="ARBA00022448"/>
    </source>
</evidence>
<evidence type="ECO:0000256" key="4">
    <source>
        <dbReference type="ARBA" id="ARBA00022692"/>
    </source>
</evidence>
<dbReference type="Pfam" id="PF13715">
    <property type="entry name" value="CarbopepD_reg_2"/>
    <property type="match status" value="1"/>
</dbReference>
<keyword evidence="2 8" id="KW-0813">Transport</keyword>
<reference evidence="9 10" key="1">
    <citation type="submission" date="2019-02" db="EMBL/GenBank/DDBJ databases">
        <title>Genomic Encyclopedia of Type Strains, Phase IV (KMG-IV): sequencing the most valuable type-strain genomes for metagenomic binning, comparative biology and taxonomic classification.</title>
        <authorList>
            <person name="Goeker M."/>
        </authorList>
    </citation>
    <scope>NUCLEOTIDE SEQUENCE [LARGE SCALE GENOMIC DNA]</scope>
    <source>
        <strain evidence="9 10">DSM 18116</strain>
    </source>
</reference>
<dbReference type="InterPro" id="IPR008969">
    <property type="entry name" value="CarboxyPept-like_regulatory"/>
</dbReference>
<keyword evidence="4 8" id="KW-0812">Transmembrane</keyword>
<dbReference type="RefSeq" id="WP_130539790.1">
    <property type="nucleotide sequence ID" value="NZ_SGXA01000001.1"/>
</dbReference>
<evidence type="ECO:0000313" key="10">
    <source>
        <dbReference type="Proteomes" id="UP000293874"/>
    </source>
</evidence>
<organism evidence="9 10">
    <name type="scientific">Pseudobacter ginsenosidimutans</name>
    <dbReference type="NCBI Taxonomy" id="661488"/>
    <lineage>
        <taxon>Bacteria</taxon>
        <taxon>Pseudomonadati</taxon>
        <taxon>Bacteroidota</taxon>
        <taxon>Chitinophagia</taxon>
        <taxon>Chitinophagales</taxon>
        <taxon>Chitinophagaceae</taxon>
        <taxon>Pseudobacter</taxon>
    </lineage>
</organism>
<comment type="subcellular location">
    <subcellularLocation>
        <location evidence="1 8">Cell outer membrane</location>
        <topology evidence="1 8">Multi-pass membrane protein</topology>
    </subcellularLocation>
</comment>
<evidence type="ECO:0000256" key="5">
    <source>
        <dbReference type="ARBA" id="ARBA00022729"/>
    </source>
</evidence>
<evidence type="ECO:0000256" key="8">
    <source>
        <dbReference type="PROSITE-ProRule" id="PRU01360"/>
    </source>
</evidence>
<evidence type="ECO:0000256" key="7">
    <source>
        <dbReference type="ARBA" id="ARBA00023237"/>
    </source>
</evidence>
<dbReference type="Proteomes" id="UP000293874">
    <property type="component" value="Unassembled WGS sequence"/>
</dbReference>
<evidence type="ECO:0000313" key="9">
    <source>
        <dbReference type="EMBL" id="RZS75421.1"/>
    </source>
</evidence>
<dbReference type="InterPro" id="IPR036942">
    <property type="entry name" value="Beta-barrel_TonB_sf"/>
</dbReference>
<name>A0A4Q7N1B0_9BACT</name>
<dbReference type="GO" id="GO:0044718">
    <property type="term" value="P:siderophore transmembrane transport"/>
    <property type="evidence" value="ECO:0007669"/>
    <property type="project" value="TreeGrafter"/>
</dbReference>
<dbReference type="SUPFAM" id="SSF49464">
    <property type="entry name" value="Carboxypeptidase regulatory domain-like"/>
    <property type="match status" value="1"/>
</dbReference>
<dbReference type="GO" id="GO:0015344">
    <property type="term" value="F:siderophore uptake transmembrane transporter activity"/>
    <property type="evidence" value="ECO:0007669"/>
    <property type="project" value="TreeGrafter"/>
</dbReference>
<dbReference type="InterPro" id="IPR037066">
    <property type="entry name" value="Plug_dom_sf"/>
</dbReference>
<dbReference type="AlphaFoldDB" id="A0A4Q7N1B0"/>
<keyword evidence="5" id="KW-0732">Signal</keyword>
<dbReference type="PANTHER" id="PTHR30069:SF29">
    <property type="entry name" value="HEMOGLOBIN AND HEMOGLOBIN-HAPTOGLOBIN-BINDING PROTEIN 1-RELATED"/>
    <property type="match status" value="1"/>
</dbReference>
<sequence>MRYKILYTLLFLGISFGGYSQEKVTLSGTISIKTNTETISGASIFIPEAKVSTVSNAYGLYSITLPKGKYTIIISCVGFENIEEHIFLTENLRKNYSMTEKVKTLDEVVIKHNSSVINIRKPEMSVNKLSISTIKKLPAVMGEVDILKTILQLPGVSNAQEGSTGFNVRGGPVDGNLVLLDEAVVYNISHLFGFFSVFNADVIKDLKLYKGGIPANFGGRTSSVLDIYQKEGNNKEYHITGGIGAVSGRLLAEGPIVKDKSSFVVAGRASYAHLLMKLADNPNSVSFYDLNAKLNYKINENNRIFLSGYFGKDNMDFSNFFSNNYGNSFFNLRWNHNFSEKFFSNASVIYSKYDYGLKIKYVGIDWASDIRNYNLKYNISHHLSERLVLNYGINSIYYKFNPGTIKPMDAKSPVNPDQIEKKIAWENALYVSAEQKLTDRISLNYGLRYSNFLRLGEQNVNNYANDQAVVFNPDLQIYEEGTPVDITRFNKNKKIIGFGNLEPRLAVSFTINDNQSVKASYNRMSQYIHLISNTASVSPLDIWAPGDQYLKPEILDQVALGYFRNFRNGKYSLETEAFYKKTRNKADYIDGAELIAHKAIEQVLLNGEARAYGLEMMLKKNTGKLTGWLSYTISKAEQRTPGRSAGEPGINNGKWYRANYDKTHNLSLTAAYQLTKKWSFGGIFTYQSGKAATYPIGKYQYQGITIANYGERNINSLPAYHHLDLSATFTPKPDSKKKWKSEWVFSLYNVYGRNNAASIMFEQNRETGLSEAKKISIFGIIPGVTYNFRF</sequence>
<keyword evidence="3 8" id="KW-1134">Transmembrane beta strand</keyword>
<dbReference type="PROSITE" id="PS52016">
    <property type="entry name" value="TONB_DEPENDENT_REC_3"/>
    <property type="match status" value="1"/>
</dbReference>
<dbReference type="Gene3D" id="2.60.40.1120">
    <property type="entry name" value="Carboxypeptidase-like, regulatory domain"/>
    <property type="match status" value="1"/>
</dbReference>
<keyword evidence="7 8" id="KW-0998">Cell outer membrane</keyword>
<dbReference type="EMBL" id="SGXA01000001">
    <property type="protein sequence ID" value="RZS75421.1"/>
    <property type="molecule type" value="Genomic_DNA"/>
</dbReference>
<keyword evidence="6 8" id="KW-0472">Membrane</keyword>
<dbReference type="Gene3D" id="2.170.130.10">
    <property type="entry name" value="TonB-dependent receptor, plug domain"/>
    <property type="match status" value="1"/>
</dbReference>
<gene>
    <name evidence="9" type="ORF">EV199_1287</name>
</gene>
<dbReference type="PANTHER" id="PTHR30069">
    <property type="entry name" value="TONB-DEPENDENT OUTER MEMBRANE RECEPTOR"/>
    <property type="match status" value="1"/>
</dbReference>
<evidence type="ECO:0000256" key="3">
    <source>
        <dbReference type="ARBA" id="ARBA00022452"/>
    </source>
</evidence>
<proteinExistence type="inferred from homology"/>
<dbReference type="SUPFAM" id="SSF56935">
    <property type="entry name" value="Porins"/>
    <property type="match status" value="1"/>
</dbReference>
<comment type="similarity">
    <text evidence="8">Belongs to the TonB-dependent receptor family.</text>
</comment>
<evidence type="ECO:0000256" key="6">
    <source>
        <dbReference type="ARBA" id="ARBA00023136"/>
    </source>
</evidence>
<dbReference type="GO" id="GO:0009279">
    <property type="term" value="C:cell outer membrane"/>
    <property type="evidence" value="ECO:0007669"/>
    <property type="project" value="UniProtKB-SubCell"/>
</dbReference>
<comment type="caution">
    <text evidence="9">The sequence shown here is derived from an EMBL/GenBank/DDBJ whole genome shotgun (WGS) entry which is preliminary data.</text>
</comment>